<evidence type="ECO:0000256" key="1">
    <source>
        <dbReference type="SAM" id="Phobius"/>
    </source>
</evidence>
<keyword evidence="3" id="KW-1185">Reference proteome</keyword>
<proteinExistence type="predicted"/>
<keyword evidence="1" id="KW-0472">Membrane</keyword>
<evidence type="ECO:0008006" key="4">
    <source>
        <dbReference type="Google" id="ProtNLM"/>
    </source>
</evidence>
<comment type="caution">
    <text evidence="2">The sequence shown here is derived from an EMBL/GenBank/DDBJ whole genome shotgun (WGS) entry which is preliminary data.</text>
</comment>
<keyword evidence="1" id="KW-1133">Transmembrane helix</keyword>
<evidence type="ECO:0000313" key="2">
    <source>
        <dbReference type="EMBL" id="MFD0924768.1"/>
    </source>
</evidence>
<name>A0ABW3G457_9NOCA</name>
<feature type="transmembrane region" description="Helical" evidence="1">
    <location>
        <begin position="179"/>
        <end position="199"/>
    </location>
</feature>
<evidence type="ECO:0000313" key="3">
    <source>
        <dbReference type="Proteomes" id="UP001597068"/>
    </source>
</evidence>
<organism evidence="2 3">
    <name type="scientific">Williamsia deligens</name>
    <dbReference type="NCBI Taxonomy" id="321325"/>
    <lineage>
        <taxon>Bacteria</taxon>
        <taxon>Bacillati</taxon>
        <taxon>Actinomycetota</taxon>
        <taxon>Actinomycetes</taxon>
        <taxon>Mycobacteriales</taxon>
        <taxon>Nocardiaceae</taxon>
        <taxon>Williamsia</taxon>
    </lineage>
</organism>
<protein>
    <recommendedName>
        <fullName evidence="4">PH domain-containing protein</fullName>
    </recommendedName>
</protein>
<accession>A0ABW3G457</accession>
<sequence>MIVAASAVGVLGALSVIVMVIVVGVTGWRCLVVSRTVRMLRDGRGDAVTVRRVRVHHRMSSRGFLEVADPGEITWWPIYFDPSVLSLIPGECARRGQWAGAASFSTERGVVAVPAGRARHTAPRGTIVDAPRLNDDDLRLRSARFGSLRRRVLLDFPRAVGAPIVAVLWVSVGGGGFDAFVAATVLAAAVAVWSSAIGGSDPS</sequence>
<dbReference type="EMBL" id="JBHTIL010000001">
    <property type="protein sequence ID" value="MFD0924768.1"/>
    <property type="molecule type" value="Genomic_DNA"/>
</dbReference>
<feature type="transmembrane region" description="Helical" evidence="1">
    <location>
        <begin position="6"/>
        <end position="31"/>
    </location>
</feature>
<reference evidence="3" key="1">
    <citation type="journal article" date="2019" name="Int. J. Syst. Evol. Microbiol.">
        <title>The Global Catalogue of Microorganisms (GCM) 10K type strain sequencing project: providing services to taxonomists for standard genome sequencing and annotation.</title>
        <authorList>
            <consortium name="The Broad Institute Genomics Platform"/>
            <consortium name="The Broad Institute Genome Sequencing Center for Infectious Disease"/>
            <person name="Wu L."/>
            <person name="Ma J."/>
        </authorList>
    </citation>
    <scope>NUCLEOTIDE SEQUENCE [LARGE SCALE GENOMIC DNA]</scope>
    <source>
        <strain evidence="3">CCUG 50873</strain>
    </source>
</reference>
<dbReference type="Proteomes" id="UP001597068">
    <property type="component" value="Unassembled WGS sequence"/>
</dbReference>
<gene>
    <name evidence="2" type="ORF">ACFQ04_03370</name>
</gene>
<dbReference type="RefSeq" id="WP_253647229.1">
    <property type="nucleotide sequence ID" value="NZ_BAAAMO010000002.1"/>
</dbReference>
<keyword evidence="1" id="KW-0812">Transmembrane</keyword>